<dbReference type="InterPro" id="IPR017938">
    <property type="entry name" value="Riboflavin_synthase-like_b-brl"/>
</dbReference>
<dbReference type="CDD" id="cd00207">
    <property type="entry name" value="fer2"/>
    <property type="match status" value="1"/>
</dbReference>
<dbReference type="InterPro" id="IPR039261">
    <property type="entry name" value="FNR_nucleotide-bd"/>
</dbReference>
<dbReference type="Pfam" id="PF00970">
    <property type="entry name" value="FAD_binding_6"/>
    <property type="match status" value="1"/>
</dbReference>
<feature type="domain" description="FAD-binding FR-type" evidence="3">
    <location>
        <begin position="109"/>
        <end position="211"/>
    </location>
</feature>
<dbReference type="InterPro" id="IPR001433">
    <property type="entry name" value="OxRdtase_FAD/NAD-bd"/>
</dbReference>
<dbReference type="PANTHER" id="PTHR47354">
    <property type="entry name" value="NADH OXIDOREDUCTASE HCR"/>
    <property type="match status" value="1"/>
</dbReference>
<dbReference type="SUPFAM" id="SSF63380">
    <property type="entry name" value="Riboflavin synthase domain-like"/>
    <property type="match status" value="1"/>
</dbReference>
<accession>A0A2P8F314</accession>
<dbReference type="InterPro" id="IPR036010">
    <property type="entry name" value="2Fe-2S_ferredoxin-like_sf"/>
</dbReference>
<dbReference type="InterPro" id="IPR001709">
    <property type="entry name" value="Flavoprot_Pyr_Nucl_cyt_Rdtase"/>
</dbReference>
<evidence type="ECO:0000259" key="3">
    <source>
        <dbReference type="PROSITE" id="PS51384"/>
    </source>
</evidence>
<dbReference type="AlphaFoldDB" id="A0A2P8F314"/>
<reference evidence="4 5" key="1">
    <citation type="submission" date="2018-03" db="EMBL/GenBank/DDBJ databases">
        <title>Genomic Encyclopedia of Archaeal and Bacterial Type Strains, Phase II (KMG-II): from individual species to whole genera.</title>
        <authorList>
            <person name="Goeker M."/>
        </authorList>
    </citation>
    <scope>NUCLEOTIDE SEQUENCE [LARGE SCALE GENOMIC DNA]</scope>
    <source>
        <strain evidence="4 5">DSM 17586</strain>
    </source>
</reference>
<dbReference type="Pfam" id="PF00175">
    <property type="entry name" value="NAD_binding_1"/>
    <property type="match status" value="1"/>
</dbReference>
<dbReference type="NCBIfam" id="NF008822">
    <property type="entry name" value="PRK11872.1"/>
    <property type="match status" value="1"/>
</dbReference>
<comment type="caution">
    <text evidence="4">The sequence shown here is derived from an EMBL/GenBank/DDBJ whole genome shotgun (WGS) entry which is preliminary data.</text>
</comment>
<keyword evidence="4" id="KW-0223">Dioxygenase</keyword>
<dbReference type="SUPFAM" id="SSF54292">
    <property type="entry name" value="2Fe-2S ferredoxin-like"/>
    <property type="match status" value="1"/>
</dbReference>
<protein>
    <submittedName>
        <fullName evidence="4">Anthranilate 1,2-dioxygenase reductase subunit</fullName>
    </submittedName>
</protein>
<keyword evidence="4" id="KW-0560">Oxidoreductase</keyword>
<dbReference type="InterPro" id="IPR001041">
    <property type="entry name" value="2Fe-2S_ferredoxin-type"/>
</dbReference>
<dbReference type="EMBL" id="PYGI01000002">
    <property type="protein sequence ID" value="PSL16093.1"/>
    <property type="molecule type" value="Genomic_DNA"/>
</dbReference>
<dbReference type="Gene3D" id="3.40.50.80">
    <property type="entry name" value="Nucleotide-binding domain of ferredoxin-NADP reductase (FNR) module"/>
    <property type="match status" value="1"/>
</dbReference>
<dbReference type="PRINTS" id="PR00410">
    <property type="entry name" value="PHEHYDRXLASE"/>
</dbReference>
<evidence type="ECO:0000313" key="5">
    <source>
        <dbReference type="Proteomes" id="UP000242133"/>
    </source>
</evidence>
<dbReference type="CDD" id="cd06209">
    <property type="entry name" value="BenDO_FAD_NAD"/>
    <property type="match status" value="1"/>
</dbReference>
<dbReference type="SUPFAM" id="SSF52343">
    <property type="entry name" value="Ferredoxin reductase-like, C-terminal NADP-linked domain"/>
    <property type="match status" value="1"/>
</dbReference>
<dbReference type="Gene3D" id="2.40.30.10">
    <property type="entry name" value="Translation factors"/>
    <property type="match status" value="1"/>
</dbReference>
<comment type="cofactor">
    <cofactor evidence="1">
        <name>[2Fe-2S] cluster</name>
        <dbReference type="ChEBI" id="CHEBI:190135"/>
    </cofactor>
</comment>
<evidence type="ECO:0000313" key="4">
    <source>
        <dbReference type="EMBL" id="PSL16093.1"/>
    </source>
</evidence>
<evidence type="ECO:0000256" key="1">
    <source>
        <dbReference type="ARBA" id="ARBA00034078"/>
    </source>
</evidence>
<dbReference type="Gene3D" id="3.10.20.30">
    <property type="match status" value="1"/>
</dbReference>
<dbReference type="Proteomes" id="UP000242133">
    <property type="component" value="Unassembled WGS sequence"/>
</dbReference>
<dbReference type="GO" id="GO:0051537">
    <property type="term" value="F:2 iron, 2 sulfur cluster binding"/>
    <property type="evidence" value="ECO:0007669"/>
    <property type="project" value="InterPro"/>
</dbReference>
<dbReference type="InterPro" id="IPR047683">
    <property type="entry name" value="BenC-like_FAD_NAD-bd"/>
</dbReference>
<dbReference type="InterPro" id="IPR012675">
    <property type="entry name" value="Beta-grasp_dom_sf"/>
</dbReference>
<proteinExistence type="predicted"/>
<sequence length="345" mass="38057">MEVVSSMHKVALNFSDGRTHFIGINPGEVLIDAAMRHGLTLPVDCREGVCASCKGTCQSGKYDLDYVDEDALSEDDLARGGILACQMRVESDCAVRFDFDSSLCTSAGPEEVDALVTQVEILSDSTATLHLDASSRVGQLDFLPGQYAHVQVPGTDAWRSYSFACEPNKNNQLQLLIRLLPDGVMSNYLRNHAQPGDRVCLKAPLGAFYLQQVKRPLIMVAGGTGLAAFLGMLDQMESGPSRIDQPVSLFYGVTKPQDLCELERLDRYQLAIPGFSYHSIVMQPDDGWQGRQGVVTDLFEEQHFNDGEVDAYLCGPPPMVEAVKRWLDQRQMQNASIYFEKFSAS</sequence>
<organism evidence="4 5">
    <name type="scientific">Marinobacterium halophilum</name>
    <dbReference type="NCBI Taxonomy" id="267374"/>
    <lineage>
        <taxon>Bacteria</taxon>
        <taxon>Pseudomonadati</taxon>
        <taxon>Pseudomonadota</taxon>
        <taxon>Gammaproteobacteria</taxon>
        <taxon>Oceanospirillales</taxon>
        <taxon>Oceanospirillaceae</taxon>
        <taxon>Marinobacterium</taxon>
    </lineage>
</organism>
<keyword evidence="5" id="KW-1185">Reference proteome</keyword>
<evidence type="ECO:0000259" key="2">
    <source>
        <dbReference type="PROSITE" id="PS51085"/>
    </source>
</evidence>
<name>A0A2P8F314_9GAMM</name>
<dbReference type="InterPro" id="IPR006058">
    <property type="entry name" value="2Fe2S_fd_BS"/>
</dbReference>
<dbReference type="InterPro" id="IPR008333">
    <property type="entry name" value="Cbr1-like_FAD-bd_dom"/>
</dbReference>
<dbReference type="Pfam" id="PF00111">
    <property type="entry name" value="Fer2"/>
    <property type="match status" value="1"/>
</dbReference>
<feature type="domain" description="2Fe-2S ferredoxin-type" evidence="2">
    <location>
        <begin position="8"/>
        <end position="101"/>
    </location>
</feature>
<dbReference type="GO" id="GO:0051213">
    <property type="term" value="F:dioxygenase activity"/>
    <property type="evidence" value="ECO:0007669"/>
    <property type="project" value="UniProtKB-KW"/>
</dbReference>
<dbReference type="PRINTS" id="PR00371">
    <property type="entry name" value="FPNCR"/>
</dbReference>
<dbReference type="PROSITE" id="PS51085">
    <property type="entry name" value="2FE2S_FER_2"/>
    <property type="match status" value="1"/>
</dbReference>
<dbReference type="PROSITE" id="PS51384">
    <property type="entry name" value="FAD_FR"/>
    <property type="match status" value="1"/>
</dbReference>
<gene>
    <name evidence="4" type="ORF">CLV44_10216</name>
</gene>
<dbReference type="InterPro" id="IPR017927">
    <property type="entry name" value="FAD-bd_FR_type"/>
</dbReference>
<dbReference type="PANTHER" id="PTHR47354:SF5">
    <property type="entry name" value="PROTEIN RFBI"/>
    <property type="match status" value="1"/>
</dbReference>
<dbReference type="InterPro" id="IPR050415">
    <property type="entry name" value="MRET"/>
</dbReference>
<dbReference type="PROSITE" id="PS00197">
    <property type="entry name" value="2FE2S_FER_1"/>
    <property type="match status" value="1"/>
</dbReference>